<feature type="region of interest" description="Disordered" evidence="1">
    <location>
        <begin position="1"/>
        <end position="180"/>
    </location>
</feature>
<sequence length="236" mass="24903">MSPENPSSPLHVNPTPPQSRPPTPLVPNCNGAAGPQGPAPPPNWSALAAAASSPGGQVTQASPAGTLLLVGTQESSNRPTAVTPVATSAPISLPRNSIPSPAVAFSPHRTAPGAATATNPISINNPARKPQSSPARTAQPRFSLDPPYSHCSVSPTPRPSRRRAPRKETSVPWPEQGQLSGPHERIFCALCTHQQPLLSAPLSLPHLCACQRSLFLSIKFRFNEEHDHDPPTRLHN</sequence>
<feature type="compositionally biased region" description="Low complexity" evidence="1">
    <location>
        <begin position="44"/>
        <end position="54"/>
    </location>
</feature>
<evidence type="ECO:0000256" key="1">
    <source>
        <dbReference type="SAM" id="MobiDB-lite"/>
    </source>
</evidence>
<gene>
    <name evidence="2" type="ORF">MVEN_00593800</name>
</gene>
<evidence type="ECO:0000313" key="2">
    <source>
        <dbReference type="EMBL" id="KAF7362462.1"/>
    </source>
</evidence>
<organism evidence="2 3">
    <name type="scientific">Mycena venus</name>
    <dbReference type="NCBI Taxonomy" id="2733690"/>
    <lineage>
        <taxon>Eukaryota</taxon>
        <taxon>Fungi</taxon>
        <taxon>Dikarya</taxon>
        <taxon>Basidiomycota</taxon>
        <taxon>Agaricomycotina</taxon>
        <taxon>Agaricomycetes</taxon>
        <taxon>Agaricomycetidae</taxon>
        <taxon>Agaricales</taxon>
        <taxon>Marasmiineae</taxon>
        <taxon>Mycenaceae</taxon>
        <taxon>Mycena</taxon>
    </lineage>
</organism>
<feature type="compositionally biased region" description="Polar residues" evidence="1">
    <location>
        <begin position="72"/>
        <end position="99"/>
    </location>
</feature>
<protein>
    <submittedName>
        <fullName evidence="2">Uncharacterized protein</fullName>
    </submittedName>
</protein>
<dbReference type="Proteomes" id="UP000620124">
    <property type="component" value="Unassembled WGS sequence"/>
</dbReference>
<reference evidence="2" key="1">
    <citation type="submission" date="2020-05" db="EMBL/GenBank/DDBJ databases">
        <title>Mycena genomes resolve the evolution of fungal bioluminescence.</title>
        <authorList>
            <person name="Tsai I.J."/>
        </authorList>
    </citation>
    <scope>NUCLEOTIDE SEQUENCE</scope>
    <source>
        <strain evidence="2">CCC161011</strain>
    </source>
</reference>
<feature type="compositionally biased region" description="Polar residues" evidence="1">
    <location>
        <begin position="116"/>
        <end position="136"/>
    </location>
</feature>
<feature type="compositionally biased region" description="Polar residues" evidence="1">
    <location>
        <begin position="1"/>
        <end position="10"/>
    </location>
</feature>
<keyword evidence="3" id="KW-1185">Reference proteome</keyword>
<feature type="compositionally biased region" description="Pro residues" evidence="1">
    <location>
        <begin position="14"/>
        <end position="25"/>
    </location>
</feature>
<feature type="compositionally biased region" description="Low complexity" evidence="1">
    <location>
        <begin position="26"/>
        <end position="36"/>
    </location>
</feature>
<dbReference type="AlphaFoldDB" id="A0A8H6YNX8"/>
<proteinExistence type="predicted"/>
<name>A0A8H6YNX8_9AGAR</name>
<evidence type="ECO:0000313" key="3">
    <source>
        <dbReference type="Proteomes" id="UP000620124"/>
    </source>
</evidence>
<comment type="caution">
    <text evidence="2">The sequence shown here is derived from an EMBL/GenBank/DDBJ whole genome shotgun (WGS) entry which is preliminary data.</text>
</comment>
<dbReference type="EMBL" id="JACAZI010000004">
    <property type="protein sequence ID" value="KAF7362462.1"/>
    <property type="molecule type" value="Genomic_DNA"/>
</dbReference>
<accession>A0A8H6YNX8</accession>